<gene>
    <name evidence="1" type="ORF">F4821DRAFT_63764</name>
</gene>
<organism evidence="1 2">
    <name type="scientific">Hypoxylon rubiginosum</name>
    <dbReference type="NCBI Taxonomy" id="110542"/>
    <lineage>
        <taxon>Eukaryota</taxon>
        <taxon>Fungi</taxon>
        <taxon>Dikarya</taxon>
        <taxon>Ascomycota</taxon>
        <taxon>Pezizomycotina</taxon>
        <taxon>Sordariomycetes</taxon>
        <taxon>Xylariomycetidae</taxon>
        <taxon>Xylariales</taxon>
        <taxon>Hypoxylaceae</taxon>
        <taxon>Hypoxylon</taxon>
    </lineage>
</organism>
<dbReference type="Proteomes" id="UP001497680">
    <property type="component" value="Unassembled WGS sequence"/>
</dbReference>
<reference evidence="1 2" key="1">
    <citation type="journal article" date="2022" name="New Phytol.">
        <title>Ecological generalism drives hyperdiversity of secondary metabolite gene clusters in xylarialean endophytes.</title>
        <authorList>
            <person name="Franco M.E.E."/>
            <person name="Wisecaver J.H."/>
            <person name="Arnold A.E."/>
            <person name="Ju Y.M."/>
            <person name="Slot J.C."/>
            <person name="Ahrendt S."/>
            <person name="Moore L.P."/>
            <person name="Eastman K.E."/>
            <person name="Scott K."/>
            <person name="Konkel Z."/>
            <person name="Mondo S.J."/>
            <person name="Kuo A."/>
            <person name="Hayes R.D."/>
            <person name="Haridas S."/>
            <person name="Andreopoulos B."/>
            <person name="Riley R."/>
            <person name="LaButti K."/>
            <person name="Pangilinan J."/>
            <person name="Lipzen A."/>
            <person name="Amirebrahimi M."/>
            <person name="Yan J."/>
            <person name="Adam C."/>
            <person name="Keymanesh K."/>
            <person name="Ng V."/>
            <person name="Louie K."/>
            <person name="Northen T."/>
            <person name="Drula E."/>
            <person name="Henrissat B."/>
            <person name="Hsieh H.M."/>
            <person name="Youens-Clark K."/>
            <person name="Lutzoni F."/>
            <person name="Miadlikowska J."/>
            <person name="Eastwood D.C."/>
            <person name="Hamelin R.C."/>
            <person name="Grigoriev I.V."/>
            <person name="U'Ren J.M."/>
        </authorList>
    </citation>
    <scope>NUCLEOTIDE SEQUENCE [LARGE SCALE GENOMIC DNA]</scope>
    <source>
        <strain evidence="1 2">ER1909</strain>
    </source>
</reference>
<comment type="caution">
    <text evidence="1">The sequence shown here is derived from an EMBL/GenBank/DDBJ whole genome shotgun (WGS) entry which is preliminary data.</text>
</comment>
<evidence type="ECO:0000313" key="2">
    <source>
        <dbReference type="Proteomes" id="UP001497680"/>
    </source>
</evidence>
<dbReference type="EMBL" id="MU394451">
    <property type="protein sequence ID" value="KAI6080353.1"/>
    <property type="molecule type" value="Genomic_DNA"/>
</dbReference>
<sequence>MSQSQSMSAQDEDPIFVSLGLFVVDELRFPSRNTLYDVPGGSEIYATLGARLLKSSPHSAAIGCIVLAGQGFPQTVLDMLRNWDMGLQICEMPERPTTRGLLVYEDEDFGQKSFTYVTPPLQPQASHLEHSKLLRSKSYHLLGAPEELESQVMALTHLREKHGIADTPLIVWEPRPPECKTDNFAAHLHVCHHVNVFSPNHLEIGYLIDGEEVIEEQFSRSAIERRARKFIESGVGRNGEGLVVVRCGEHGSLTMSRSQTLWVPSFYERSSPKVVDPTGAGNAFLGGFTVALQELGDSREASLCGSVTASFALEQLGLPRLTVTSETSRELWNGADARARLEEFRARLLQE</sequence>
<proteinExistence type="predicted"/>
<name>A0ACC0CIV1_9PEZI</name>
<protein>
    <submittedName>
        <fullName evidence="1">Ribokinase-like protein</fullName>
    </submittedName>
</protein>
<evidence type="ECO:0000313" key="1">
    <source>
        <dbReference type="EMBL" id="KAI6080353.1"/>
    </source>
</evidence>
<accession>A0ACC0CIV1</accession>
<keyword evidence="2" id="KW-1185">Reference proteome</keyword>